<keyword evidence="2" id="KW-0812">Transmembrane</keyword>
<evidence type="ECO:0000256" key="1">
    <source>
        <dbReference type="SAM" id="MobiDB-lite"/>
    </source>
</evidence>
<dbReference type="WBParaSite" id="maker-unitig_18488-snap-gene-0.2-mRNA-1">
    <property type="protein sequence ID" value="maker-unitig_18488-snap-gene-0.2-mRNA-1"/>
    <property type="gene ID" value="maker-unitig_18488-snap-gene-0.2"/>
</dbReference>
<feature type="region of interest" description="Disordered" evidence="1">
    <location>
        <begin position="38"/>
        <end position="84"/>
    </location>
</feature>
<evidence type="ECO:0000313" key="4">
    <source>
        <dbReference type="WBParaSite" id="maker-unitig_18488-snap-gene-0.2-mRNA-1"/>
    </source>
</evidence>
<reference evidence="4" key="1">
    <citation type="submission" date="2016-11" db="UniProtKB">
        <authorList>
            <consortium name="WormBaseParasite"/>
        </authorList>
    </citation>
    <scope>IDENTIFICATION</scope>
</reference>
<organism evidence="3 4">
    <name type="scientific">Macrostomum lignano</name>
    <dbReference type="NCBI Taxonomy" id="282301"/>
    <lineage>
        <taxon>Eukaryota</taxon>
        <taxon>Metazoa</taxon>
        <taxon>Spiralia</taxon>
        <taxon>Lophotrochozoa</taxon>
        <taxon>Platyhelminthes</taxon>
        <taxon>Rhabditophora</taxon>
        <taxon>Macrostomorpha</taxon>
        <taxon>Macrostomida</taxon>
        <taxon>Macrostomidae</taxon>
        <taxon>Macrostomum</taxon>
    </lineage>
</organism>
<keyword evidence="3" id="KW-1185">Reference proteome</keyword>
<protein>
    <submittedName>
        <fullName evidence="4">C2H2-type domain-containing protein</fullName>
    </submittedName>
</protein>
<feature type="compositionally biased region" description="Low complexity" evidence="1">
    <location>
        <begin position="45"/>
        <end position="56"/>
    </location>
</feature>
<evidence type="ECO:0000313" key="3">
    <source>
        <dbReference type="Proteomes" id="UP000095280"/>
    </source>
</evidence>
<keyword evidence="2" id="KW-0472">Membrane</keyword>
<evidence type="ECO:0000256" key="2">
    <source>
        <dbReference type="SAM" id="Phobius"/>
    </source>
</evidence>
<dbReference type="Proteomes" id="UP000095280">
    <property type="component" value="Unplaced"/>
</dbReference>
<proteinExistence type="predicted"/>
<feature type="compositionally biased region" description="Low complexity" evidence="1">
    <location>
        <begin position="66"/>
        <end position="80"/>
    </location>
</feature>
<dbReference type="AlphaFoldDB" id="A0A1I8F4Q2"/>
<accession>A0A1I8F4Q2</accession>
<feature type="transmembrane region" description="Helical" evidence="2">
    <location>
        <begin position="6"/>
        <end position="31"/>
    </location>
</feature>
<keyword evidence="2" id="KW-1133">Transmembrane helix</keyword>
<sequence>ITRSPYVHAGISTGSLCLILLAFIGLVSAVYSCRPPSRQEVHEMSVSNSRNSAGSSRRVKFDSSAEKASSSRQSTYSRPSPFGPEQLTNVGQFQLTSELPSGVRNFLGEEPAIMMPVPLSWSSGQDGEQKYLRDMGATIPEFLKRNLEFDFADSQSKGTPCRYCGVEFGSASLLTHQAKCKKDVEAATNDTARGTEPGYLIRNWYSRNHPLKRLEKNRHVKECRYCHSAVPWHALSQHEDECRSIMYGTTPTLGSSTAQMSTGFSSDLMQQLAELDAKISQVYSAGECIAVHYASNLGEPQLLMLNEGVNKLTILRQKLYFVKGKIMRSNRLNVLAYPASDLYMTGGEKESLTDLLRLILDQRFDLDEKLRSTLGSTVC</sequence>
<name>A0A1I8F4Q2_9PLAT</name>